<evidence type="ECO:0000313" key="8">
    <source>
        <dbReference type="Proteomes" id="UP000249620"/>
    </source>
</evidence>
<dbReference type="InterPro" id="IPR017867">
    <property type="entry name" value="Tyr_phospatase_low_mol_wt"/>
</dbReference>
<comment type="caution">
    <text evidence="7">The sequence shown here is derived from an EMBL/GenBank/DDBJ whole genome shotgun (WGS) entry which is preliminary data.</text>
</comment>
<dbReference type="EC" id="3.1.3.48" evidence="2"/>
<dbReference type="InterPro" id="IPR023485">
    <property type="entry name" value="Ptyr_pPase"/>
</dbReference>
<reference evidence="7 8" key="1">
    <citation type="submission" date="2018-06" db="EMBL/GenBank/DDBJ databases">
        <title>Genomic Encyclopedia of Type Strains, Phase III (KMG-III): the genomes of soil and plant-associated and newly described type strains.</title>
        <authorList>
            <person name="Whitman W."/>
        </authorList>
    </citation>
    <scope>NUCLEOTIDE SEQUENCE [LARGE SCALE GENOMIC DNA]</scope>
    <source>
        <strain evidence="7 8">CGMCC 1.12398</strain>
    </source>
</reference>
<dbReference type="PANTHER" id="PTHR11717">
    <property type="entry name" value="LOW MOLECULAR WEIGHT PROTEIN TYROSINE PHOSPHATASE"/>
    <property type="match status" value="1"/>
</dbReference>
<dbReference type="Proteomes" id="UP000249620">
    <property type="component" value="Unassembled WGS sequence"/>
</dbReference>
<evidence type="ECO:0000256" key="2">
    <source>
        <dbReference type="ARBA" id="ARBA00013064"/>
    </source>
</evidence>
<dbReference type="InterPro" id="IPR050438">
    <property type="entry name" value="LMW_PTPase"/>
</dbReference>
<dbReference type="AlphaFoldDB" id="A0A327YJ22"/>
<sequence>MASKILMVCLGNICRSPLAEGIMRSKLSEDFIVDSAGTGGWHAGELPDKRSISTAKNRGLDITNQRARQFKKSDFDTFDHIFVMDNSNYKDVLALAPNEEAKSKVKLILNEIFPNENVDVPDPYYGGQDGFENVFDMLDQACEEIARKLKQ</sequence>
<feature type="active site" description="Proton donor" evidence="5">
    <location>
        <position position="122"/>
    </location>
</feature>
<dbReference type="PRINTS" id="PR00719">
    <property type="entry name" value="LMWPTPASE"/>
</dbReference>
<keyword evidence="3" id="KW-0378">Hydrolase</keyword>
<keyword evidence="8" id="KW-1185">Reference proteome</keyword>
<gene>
    <name evidence="7" type="ORF">B0I03_108101</name>
</gene>
<dbReference type="SMART" id="SM00226">
    <property type="entry name" value="LMWPc"/>
    <property type="match status" value="1"/>
</dbReference>
<dbReference type="GO" id="GO:0004725">
    <property type="term" value="F:protein tyrosine phosphatase activity"/>
    <property type="evidence" value="ECO:0007669"/>
    <property type="project" value="UniProtKB-EC"/>
</dbReference>
<dbReference type="Gene3D" id="3.40.50.2300">
    <property type="match status" value="1"/>
</dbReference>
<evidence type="ECO:0000259" key="6">
    <source>
        <dbReference type="SMART" id="SM00226"/>
    </source>
</evidence>
<dbReference type="CDD" id="cd16343">
    <property type="entry name" value="LMWPTP"/>
    <property type="match status" value="1"/>
</dbReference>
<evidence type="ECO:0000256" key="1">
    <source>
        <dbReference type="ARBA" id="ARBA00011063"/>
    </source>
</evidence>
<dbReference type="RefSeq" id="WP_111567709.1">
    <property type="nucleotide sequence ID" value="NZ_QLMI01000008.1"/>
</dbReference>
<protein>
    <recommendedName>
        <fullName evidence="2">protein-tyrosine-phosphatase</fullName>
        <ecNumber evidence="2">3.1.3.48</ecNumber>
    </recommendedName>
</protein>
<feature type="domain" description="Phosphotyrosine protein phosphatase I" evidence="6">
    <location>
        <begin position="3"/>
        <end position="148"/>
    </location>
</feature>
<accession>A0A327YJ22</accession>
<dbReference type="OrthoDB" id="9784339at2"/>
<dbReference type="Pfam" id="PF01451">
    <property type="entry name" value="LMWPc"/>
    <property type="match status" value="1"/>
</dbReference>
<organism evidence="7 8">
    <name type="scientific">Flavobacterium aquaticum</name>
    <dbReference type="NCBI Taxonomy" id="1236486"/>
    <lineage>
        <taxon>Bacteria</taxon>
        <taxon>Pseudomonadati</taxon>
        <taxon>Bacteroidota</taxon>
        <taxon>Flavobacteriia</taxon>
        <taxon>Flavobacteriales</taxon>
        <taxon>Flavobacteriaceae</taxon>
        <taxon>Flavobacterium</taxon>
    </lineage>
</organism>
<feature type="active site" description="Nucleophile" evidence="5">
    <location>
        <position position="9"/>
    </location>
</feature>
<dbReference type="PANTHER" id="PTHR11717:SF7">
    <property type="entry name" value="LOW MOLECULAR WEIGHT PHOSPHOTYROSINE PROTEIN PHOSPHATASE"/>
    <property type="match status" value="1"/>
</dbReference>
<proteinExistence type="inferred from homology"/>
<comment type="similarity">
    <text evidence="1">Belongs to the low molecular weight phosphotyrosine protein phosphatase family.</text>
</comment>
<name>A0A327YJ22_9FLAO</name>
<evidence type="ECO:0000256" key="4">
    <source>
        <dbReference type="ARBA" id="ARBA00022912"/>
    </source>
</evidence>
<evidence type="ECO:0000256" key="3">
    <source>
        <dbReference type="ARBA" id="ARBA00022801"/>
    </source>
</evidence>
<dbReference type="InterPro" id="IPR036196">
    <property type="entry name" value="Ptyr_pPase_sf"/>
</dbReference>
<feature type="active site" evidence="5">
    <location>
        <position position="15"/>
    </location>
</feature>
<dbReference type="SUPFAM" id="SSF52788">
    <property type="entry name" value="Phosphotyrosine protein phosphatases I"/>
    <property type="match status" value="1"/>
</dbReference>
<keyword evidence="4" id="KW-0904">Protein phosphatase</keyword>
<evidence type="ECO:0000313" key="7">
    <source>
        <dbReference type="EMBL" id="RAK20206.1"/>
    </source>
</evidence>
<evidence type="ECO:0000256" key="5">
    <source>
        <dbReference type="PIRSR" id="PIRSR617867-1"/>
    </source>
</evidence>
<dbReference type="EMBL" id="QLMI01000008">
    <property type="protein sequence ID" value="RAK20206.1"/>
    <property type="molecule type" value="Genomic_DNA"/>
</dbReference>